<feature type="transmembrane region" description="Helical" evidence="1">
    <location>
        <begin position="7"/>
        <end position="26"/>
    </location>
</feature>
<dbReference type="EMBL" id="JBHTCC010000001">
    <property type="protein sequence ID" value="MFC7297986.1"/>
    <property type="molecule type" value="Genomic_DNA"/>
</dbReference>
<keyword evidence="3" id="KW-1185">Reference proteome</keyword>
<evidence type="ECO:0000313" key="3">
    <source>
        <dbReference type="Proteomes" id="UP001596379"/>
    </source>
</evidence>
<protein>
    <submittedName>
        <fullName evidence="2">Uncharacterized protein</fullName>
    </submittedName>
</protein>
<accession>A0ABW2J4K4</accession>
<gene>
    <name evidence="2" type="ORF">ACFQO0_06025</name>
</gene>
<evidence type="ECO:0000313" key="2">
    <source>
        <dbReference type="EMBL" id="MFC7297986.1"/>
    </source>
</evidence>
<keyword evidence="1" id="KW-0472">Membrane</keyword>
<keyword evidence="1" id="KW-0812">Transmembrane</keyword>
<keyword evidence="1" id="KW-1133">Transmembrane helix</keyword>
<name>A0ABW2J4K4_9BURK</name>
<sequence>MSTRRKFFIALNIVAVCIAMLSYAAYRTTPSEYKVYGPSVEMQLVPIHTVPTEKSAGCAPSCVIASRTELGLNK</sequence>
<dbReference type="RefSeq" id="WP_382233109.1">
    <property type="nucleotide sequence ID" value="NZ_JBHTCC010000001.1"/>
</dbReference>
<evidence type="ECO:0000256" key="1">
    <source>
        <dbReference type="SAM" id="Phobius"/>
    </source>
</evidence>
<organism evidence="2 3">
    <name type="scientific">Herminiimonas aquatilis</name>
    <dbReference type="NCBI Taxonomy" id="345342"/>
    <lineage>
        <taxon>Bacteria</taxon>
        <taxon>Pseudomonadati</taxon>
        <taxon>Pseudomonadota</taxon>
        <taxon>Betaproteobacteria</taxon>
        <taxon>Burkholderiales</taxon>
        <taxon>Oxalobacteraceae</taxon>
        <taxon>Herminiimonas</taxon>
    </lineage>
</organism>
<dbReference type="Proteomes" id="UP001596379">
    <property type="component" value="Unassembled WGS sequence"/>
</dbReference>
<comment type="caution">
    <text evidence="2">The sequence shown here is derived from an EMBL/GenBank/DDBJ whole genome shotgun (WGS) entry which is preliminary data.</text>
</comment>
<proteinExistence type="predicted"/>
<reference evidence="3" key="1">
    <citation type="journal article" date="2019" name="Int. J. Syst. Evol. Microbiol.">
        <title>The Global Catalogue of Microorganisms (GCM) 10K type strain sequencing project: providing services to taxonomists for standard genome sequencing and annotation.</title>
        <authorList>
            <consortium name="The Broad Institute Genomics Platform"/>
            <consortium name="The Broad Institute Genome Sequencing Center for Infectious Disease"/>
            <person name="Wu L."/>
            <person name="Ma J."/>
        </authorList>
    </citation>
    <scope>NUCLEOTIDE SEQUENCE [LARGE SCALE GENOMIC DNA]</scope>
    <source>
        <strain evidence="3">CCUG 36956</strain>
    </source>
</reference>